<evidence type="ECO:0000313" key="2">
    <source>
        <dbReference type="Proteomes" id="UP001055811"/>
    </source>
</evidence>
<proteinExistence type="predicted"/>
<reference evidence="1 2" key="2">
    <citation type="journal article" date="2022" name="Mol. Ecol. Resour.">
        <title>The genomes of chicory, endive, great burdock and yacon provide insights into Asteraceae paleo-polyploidization history and plant inulin production.</title>
        <authorList>
            <person name="Fan W."/>
            <person name="Wang S."/>
            <person name="Wang H."/>
            <person name="Wang A."/>
            <person name="Jiang F."/>
            <person name="Liu H."/>
            <person name="Zhao H."/>
            <person name="Xu D."/>
            <person name="Zhang Y."/>
        </authorList>
    </citation>
    <scope>NUCLEOTIDE SEQUENCE [LARGE SCALE GENOMIC DNA]</scope>
    <source>
        <strain evidence="2">cv. Punajuju</strain>
        <tissue evidence="1">Leaves</tissue>
    </source>
</reference>
<evidence type="ECO:0000313" key="1">
    <source>
        <dbReference type="EMBL" id="KAI3750753.1"/>
    </source>
</evidence>
<reference evidence="2" key="1">
    <citation type="journal article" date="2022" name="Mol. Ecol. Resour.">
        <title>The genomes of chicory, endive, great burdock and yacon provide insights into Asteraceae palaeo-polyploidization history and plant inulin production.</title>
        <authorList>
            <person name="Fan W."/>
            <person name="Wang S."/>
            <person name="Wang H."/>
            <person name="Wang A."/>
            <person name="Jiang F."/>
            <person name="Liu H."/>
            <person name="Zhao H."/>
            <person name="Xu D."/>
            <person name="Zhang Y."/>
        </authorList>
    </citation>
    <scope>NUCLEOTIDE SEQUENCE [LARGE SCALE GENOMIC DNA]</scope>
    <source>
        <strain evidence="2">cv. Punajuju</strain>
    </source>
</reference>
<dbReference type="Proteomes" id="UP001055811">
    <property type="component" value="Linkage Group LG04"/>
</dbReference>
<protein>
    <submittedName>
        <fullName evidence="1">Uncharacterized protein</fullName>
    </submittedName>
</protein>
<keyword evidence="2" id="KW-1185">Reference proteome</keyword>
<dbReference type="EMBL" id="CM042012">
    <property type="protein sequence ID" value="KAI3750753.1"/>
    <property type="molecule type" value="Genomic_DNA"/>
</dbReference>
<name>A0ACB9DWQ6_CICIN</name>
<comment type="caution">
    <text evidence="1">The sequence shown here is derived from an EMBL/GenBank/DDBJ whole genome shotgun (WGS) entry which is preliminary data.</text>
</comment>
<organism evidence="1 2">
    <name type="scientific">Cichorium intybus</name>
    <name type="common">Chicory</name>
    <dbReference type="NCBI Taxonomy" id="13427"/>
    <lineage>
        <taxon>Eukaryota</taxon>
        <taxon>Viridiplantae</taxon>
        <taxon>Streptophyta</taxon>
        <taxon>Embryophyta</taxon>
        <taxon>Tracheophyta</taxon>
        <taxon>Spermatophyta</taxon>
        <taxon>Magnoliopsida</taxon>
        <taxon>eudicotyledons</taxon>
        <taxon>Gunneridae</taxon>
        <taxon>Pentapetalae</taxon>
        <taxon>asterids</taxon>
        <taxon>campanulids</taxon>
        <taxon>Asterales</taxon>
        <taxon>Asteraceae</taxon>
        <taxon>Cichorioideae</taxon>
        <taxon>Cichorieae</taxon>
        <taxon>Cichoriinae</taxon>
        <taxon>Cichorium</taxon>
    </lineage>
</organism>
<sequence length="176" mass="18607">MFLNPDWMKQTEIEIYGEKLSPRDFDGHGTHTSSTAARVQFGNASLFGYASGTARGMAVHARVASYKVCWKLGCFSSDILAAMEKAISDGGSRKGCFVLSFGGTVLGVKPSPVVAAFSSRGPNKKGGDGGGFGRITWKNGETEVRSPVAFTEVQSQNRPVRASDASFNVANLAFGG</sequence>
<accession>A0ACB9DWQ6</accession>
<gene>
    <name evidence="1" type="ORF">L2E82_21547</name>
</gene>